<dbReference type="RefSeq" id="WP_264142682.1">
    <property type="nucleotide sequence ID" value="NZ_JAOYEY010000035.1"/>
</dbReference>
<protein>
    <recommendedName>
        <fullName evidence="4">DUF4025 domain-containing protein</fullName>
    </recommendedName>
</protein>
<gene>
    <name evidence="2" type="ORF">OIH86_10070</name>
</gene>
<keyword evidence="3" id="KW-1185">Reference proteome</keyword>
<comment type="caution">
    <text evidence="2">The sequence shown here is derived from an EMBL/GenBank/DDBJ whole genome shotgun (WGS) entry which is preliminary data.</text>
</comment>
<reference evidence="2 3" key="1">
    <citation type="submission" date="2022-10" db="EMBL/GenBank/DDBJ databases">
        <title>Draft genome assembly of moderately radiation resistant bacterium Metabacillus halosaccharovorans.</title>
        <authorList>
            <person name="Pal S."/>
            <person name="Gopinathan A."/>
        </authorList>
    </citation>
    <scope>NUCLEOTIDE SEQUENCE [LARGE SCALE GENOMIC DNA]</scope>
    <source>
        <strain evidence="2 3">VITHBRA001</strain>
    </source>
</reference>
<evidence type="ECO:0008006" key="4">
    <source>
        <dbReference type="Google" id="ProtNLM"/>
    </source>
</evidence>
<evidence type="ECO:0000313" key="3">
    <source>
        <dbReference type="Proteomes" id="UP001526147"/>
    </source>
</evidence>
<evidence type="ECO:0000313" key="2">
    <source>
        <dbReference type="EMBL" id="MCV9886004.1"/>
    </source>
</evidence>
<evidence type="ECO:0000256" key="1">
    <source>
        <dbReference type="SAM" id="MobiDB-lite"/>
    </source>
</evidence>
<accession>A0ABT3DG15</accession>
<organism evidence="2 3">
    <name type="scientific">Metabacillus halosaccharovorans</name>
    <dbReference type="NCBI Taxonomy" id="930124"/>
    <lineage>
        <taxon>Bacteria</taxon>
        <taxon>Bacillati</taxon>
        <taxon>Bacillota</taxon>
        <taxon>Bacilli</taxon>
        <taxon>Bacillales</taxon>
        <taxon>Bacillaceae</taxon>
        <taxon>Metabacillus</taxon>
    </lineage>
</organism>
<feature type="region of interest" description="Disordered" evidence="1">
    <location>
        <begin position="14"/>
        <end position="56"/>
    </location>
</feature>
<proteinExistence type="predicted"/>
<sequence length="56" mass="6378">MVNENFDEFIKTEAKHKSQYLGSKQPSHGVYKNDEEINSRTNTDDSVGADGRDVFK</sequence>
<name>A0ABT3DG15_9BACI</name>
<dbReference type="Proteomes" id="UP001526147">
    <property type="component" value="Unassembled WGS sequence"/>
</dbReference>
<dbReference type="EMBL" id="JAOYEY010000035">
    <property type="protein sequence ID" value="MCV9886004.1"/>
    <property type="molecule type" value="Genomic_DNA"/>
</dbReference>